<dbReference type="Proteomes" id="UP000244906">
    <property type="component" value="Unassembled WGS sequence"/>
</dbReference>
<evidence type="ECO:0000313" key="2">
    <source>
        <dbReference type="Proteomes" id="UP000244906"/>
    </source>
</evidence>
<comment type="caution">
    <text evidence="1">The sequence shown here is derived from an EMBL/GenBank/DDBJ whole genome shotgun (WGS) entry which is preliminary data.</text>
</comment>
<gene>
    <name evidence="1" type="ORF">DC094_08165</name>
</gene>
<organism evidence="1 2">
    <name type="scientific">Pelagibaculum spongiae</name>
    <dbReference type="NCBI Taxonomy" id="2080658"/>
    <lineage>
        <taxon>Bacteria</taxon>
        <taxon>Pseudomonadati</taxon>
        <taxon>Pseudomonadota</taxon>
        <taxon>Gammaproteobacteria</taxon>
        <taxon>Oceanospirillales</taxon>
        <taxon>Pelagibaculum</taxon>
    </lineage>
</organism>
<evidence type="ECO:0000313" key="1">
    <source>
        <dbReference type="EMBL" id="PVZ70546.1"/>
    </source>
</evidence>
<sequence>MLNIIILGFSHQPLNIIIFINDIQSLKQKLITRKNLHLWLATHHRITNRQLTQLIKAAYCLQPDHLKYWSAQSKIFAEFHLIQ</sequence>
<dbReference type="AlphaFoldDB" id="A0A2V1H4I2"/>
<keyword evidence="2" id="KW-1185">Reference proteome</keyword>
<dbReference type="EMBL" id="QDDL01000002">
    <property type="protein sequence ID" value="PVZ70546.1"/>
    <property type="molecule type" value="Genomic_DNA"/>
</dbReference>
<protein>
    <submittedName>
        <fullName evidence="1">Uncharacterized protein</fullName>
    </submittedName>
</protein>
<reference evidence="1 2" key="1">
    <citation type="submission" date="2018-04" db="EMBL/GenBank/DDBJ databases">
        <title>Thalassorhabdus spongiae gen. nov., sp. nov., isolated from a marine sponge in South-West Iceland.</title>
        <authorList>
            <person name="Knobloch S."/>
            <person name="Daussin A."/>
            <person name="Johannsson R."/>
            <person name="Marteinsson V.T."/>
        </authorList>
    </citation>
    <scope>NUCLEOTIDE SEQUENCE [LARGE SCALE GENOMIC DNA]</scope>
    <source>
        <strain evidence="1 2">Hp12</strain>
    </source>
</reference>
<accession>A0A2V1H4I2</accession>
<name>A0A2V1H4I2_9GAMM</name>
<proteinExistence type="predicted"/>